<dbReference type="SUPFAM" id="SSF56672">
    <property type="entry name" value="DNA/RNA polymerases"/>
    <property type="match status" value="1"/>
</dbReference>
<dbReference type="CDD" id="cd01650">
    <property type="entry name" value="RT_nLTR_like"/>
    <property type="match status" value="1"/>
</dbReference>
<name>A0A2J7QVA0_9NEOP</name>
<dbReference type="PROSITE" id="PS50878">
    <property type="entry name" value="RT_POL"/>
    <property type="match status" value="1"/>
</dbReference>
<dbReference type="InterPro" id="IPR043502">
    <property type="entry name" value="DNA/RNA_pol_sf"/>
</dbReference>
<proteinExistence type="predicted"/>
<dbReference type="PANTHER" id="PTHR33332">
    <property type="entry name" value="REVERSE TRANSCRIPTASE DOMAIN-CONTAINING PROTEIN"/>
    <property type="match status" value="1"/>
</dbReference>
<evidence type="ECO:0000313" key="3">
    <source>
        <dbReference type="Proteomes" id="UP000235965"/>
    </source>
</evidence>
<evidence type="ECO:0000313" key="2">
    <source>
        <dbReference type="EMBL" id="PNF32512.1"/>
    </source>
</evidence>
<keyword evidence="3" id="KW-1185">Reference proteome</keyword>
<evidence type="ECO:0000259" key="1">
    <source>
        <dbReference type="PROSITE" id="PS50878"/>
    </source>
</evidence>
<accession>A0A2J7QVA0</accession>
<comment type="caution">
    <text evidence="2">The sequence shown here is derived from an EMBL/GenBank/DDBJ whole genome shotgun (WGS) entry which is preliminary data.</text>
</comment>
<dbReference type="Pfam" id="PF00078">
    <property type="entry name" value="RVT_1"/>
    <property type="match status" value="1"/>
</dbReference>
<dbReference type="EMBL" id="NEVH01010478">
    <property type="protein sequence ID" value="PNF32512.1"/>
    <property type="molecule type" value="Genomic_DNA"/>
</dbReference>
<organism evidence="2 3">
    <name type="scientific">Cryptotermes secundus</name>
    <dbReference type="NCBI Taxonomy" id="105785"/>
    <lineage>
        <taxon>Eukaryota</taxon>
        <taxon>Metazoa</taxon>
        <taxon>Ecdysozoa</taxon>
        <taxon>Arthropoda</taxon>
        <taxon>Hexapoda</taxon>
        <taxon>Insecta</taxon>
        <taxon>Pterygota</taxon>
        <taxon>Neoptera</taxon>
        <taxon>Polyneoptera</taxon>
        <taxon>Dictyoptera</taxon>
        <taxon>Blattodea</taxon>
        <taxon>Blattoidea</taxon>
        <taxon>Termitoidae</taxon>
        <taxon>Kalotermitidae</taxon>
        <taxon>Cryptotermitinae</taxon>
        <taxon>Cryptotermes</taxon>
    </lineage>
</organism>
<reference evidence="2 3" key="1">
    <citation type="submission" date="2017-12" db="EMBL/GenBank/DDBJ databases">
        <title>Hemimetabolous genomes reveal molecular basis of termite eusociality.</title>
        <authorList>
            <person name="Harrison M.C."/>
            <person name="Jongepier E."/>
            <person name="Robertson H.M."/>
            <person name="Arning N."/>
            <person name="Bitard-Feildel T."/>
            <person name="Chao H."/>
            <person name="Childers C.P."/>
            <person name="Dinh H."/>
            <person name="Doddapaneni H."/>
            <person name="Dugan S."/>
            <person name="Gowin J."/>
            <person name="Greiner C."/>
            <person name="Han Y."/>
            <person name="Hu H."/>
            <person name="Hughes D.S.T."/>
            <person name="Huylmans A.-K."/>
            <person name="Kemena C."/>
            <person name="Kremer L.P.M."/>
            <person name="Lee S.L."/>
            <person name="Lopez-Ezquerra A."/>
            <person name="Mallet L."/>
            <person name="Monroy-Kuhn J.M."/>
            <person name="Moser A."/>
            <person name="Murali S.C."/>
            <person name="Muzny D.M."/>
            <person name="Otani S."/>
            <person name="Piulachs M.-D."/>
            <person name="Poelchau M."/>
            <person name="Qu J."/>
            <person name="Schaub F."/>
            <person name="Wada-Katsumata A."/>
            <person name="Worley K.C."/>
            <person name="Xie Q."/>
            <person name="Ylla G."/>
            <person name="Poulsen M."/>
            <person name="Gibbs R.A."/>
            <person name="Schal C."/>
            <person name="Richards S."/>
            <person name="Belles X."/>
            <person name="Korb J."/>
            <person name="Bornberg-Bauer E."/>
        </authorList>
    </citation>
    <scope>NUCLEOTIDE SEQUENCE [LARGE SCALE GENOMIC DNA]</scope>
    <source>
        <tissue evidence="2">Whole body</tissue>
    </source>
</reference>
<dbReference type="OrthoDB" id="414730at2759"/>
<dbReference type="InterPro" id="IPR000477">
    <property type="entry name" value="RT_dom"/>
</dbReference>
<dbReference type="Proteomes" id="UP000235965">
    <property type="component" value="Unassembled WGS sequence"/>
</dbReference>
<sequence length="470" mass="54571">MLTTGNFPLRLKFSEIKPIYKKGDKNDTSNYRPISLLTSISKIFEKVIYNRMQQHIKKNNILANEQFGFRHARSTDDAAYYLINNILTALNNKEIVGGVFCDLHKAFDSVNYDILLSKLNHYGIKGRAYDVIRSYLSDRYQRVIVVSDSIKFYSKWEPVTVGVPQGSILGPLLFLLYINDLPNAISDVSYPVLFADDTSLIINNPDTPRFEKDINIVLEKLNKWFSSNLLLLNPTKTYFLQFITKNTRVLDLHILCGNKQITNMEVTKFLGLVIDHKLSWQTHIDQMIPKLNKASYIIRVLKPLLSLECLKTVYFSLVHSIISYGIIFWGSSAHAKIIFQIQKRIIRIITNSRNIDSCRNLFKELHILPLQSQYIFSLLMLVVKNRDCYITNSDVHTRNTRFNHDLHLPVVNLTIFQKGGWYSGIKLYNHLPPELKQLSYDIPGFKVALKKFLITSSFYTVEEYYCWKKD</sequence>
<dbReference type="GO" id="GO:0071897">
    <property type="term" value="P:DNA biosynthetic process"/>
    <property type="evidence" value="ECO:0007669"/>
    <property type="project" value="UniProtKB-ARBA"/>
</dbReference>
<feature type="domain" description="Reverse transcriptase" evidence="1">
    <location>
        <begin position="1"/>
        <end position="274"/>
    </location>
</feature>
<protein>
    <recommendedName>
        <fullName evidence="1">Reverse transcriptase domain-containing protein</fullName>
    </recommendedName>
</protein>
<gene>
    <name evidence="2" type="ORF">B7P43_G03877</name>
</gene>
<dbReference type="AlphaFoldDB" id="A0A2J7QVA0"/>